<organism evidence="2 3">
    <name type="scientific">Turnera subulata</name>
    <dbReference type="NCBI Taxonomy" id="218843"/>
    <lineage>
        <taxon>Eukaryota</taxon>
        <taxon>Viridiplantae</taxon>
        <taxon>Streptophyta</taxon>
        <taxon>Embryophyta</taxon>
        <taxon>Tracheophyta</taxon>
        <taxon>Spermatophyta</taxon>
        <taxon>Magnoliopsida</taxon>
        <taxon>eudicotyledons</taxon>
        <taxon>Gunneridae</taxon>
        <taxon>Pentapetalae</taxon>
        <taxon>rosids</taxon>
        <taxon>fabids</taxon>
        <taxon>Malpighiales</taxon>
        <taxon>Passifloraceae</taxon>
        <taxon>Turnera</taxon>
    </lineage>
</organism>
<feature type="compositionally biased region" description="Low complexity" evidence="1">
    <location>
        <begin position="41"/>
        <end position="56"/>
    </location>
</feature>
<evidence type="ECO:0008006" key="4">
    <source>
        <dbReference type="Google" id="ProtNLM"/>
    </source>
</evidence>
<accession>A0A9Q0FWA1</accession>
<protein>
    <recommendedName>
        <fullName evidence="4">BRI1 kinase inhibitor 1</fullName>
    </recommendedName>
</protein>
<comment type="caution">
    <text evidence="2">The sequence shown here is derived from an EMBL/GenBank/DDBJ whole genome shotgun (WGS) entry which is preliminary data.</text>
</comment>
<keyword evidence="3" id="KW-1185">Reference proteome</keyword>
<feature type="compositionally biased region" description="Basic and acidic residues" evidence="1">
    <location>
        <begin position="9"/>
        <end position="30"/>
    </location>
</feature>
<evidence type="ECO:0000313" key="3">
    <source>
        <dbReference type="Proteomes" id="UP001141552"/>
    </source>
</evidence>
<evidence type="ECO:0000256" key="1">
    <source>
        <dbReference type="SAM" id="MobiDB-lite"/>
    </source>
</evidence>
<feature type="region of interest" description="Disordered" evidence="1">
    <location>
        <begin position="131"/>
        <end position="208"/>
    </location>
</feature>
<dbReference type="OrthoDB" id="1709800at2759"/>
<dbReference type="PANTHER" id="PTHR33312:SF19">
    <property type="entry name" value="BRI1 KINASE INHIBITOR 1"/>
    <property type="match status" value="1"/>
</dbReference>
<feature type="compositionally biased region" description="Basic and acidic residues" evidence="1">
    <location>
        <begin position="191"/>
        <end position="208"/>
    </location>
</feature>
<feature type="compositionally biased region" description="Polar residues" evidence="1">
    <location>
        <begin position="57"/>
        <end position="71"/>
    </location>
</feature>
<dbReference type="GO" id="GO:0005886">
    <property type="term" value="C:plasma membrane"/>
    <property type="evidence" value="ECO:0007669"/>
    <property type="project" value="InterPro"/>
</dbReference>
<dbReference type="PANTHER" id="PTHR33312">
    <property type="entry name" value="MEMBRANE-ASSOCIATED KINASE REGULATOR 4-RELATED"/>
    <property type="match status" value="1"/>
</dbReference>
<reference evidence="2" key="1">
    <citation type="submission" date="2022-02" db="EMBL/GenBank/DDBJ databases">
        <authorList>
            <person name="Henning P.M."/>
            <person name="McCubbin A.G."/>
            <person name="Shore J.S."/>
        </authorList>
    </citation>
    <scope>NUCLEOTIDE SEQUENCE</scope>
    <source>
        <strain evidence="2">F60SS</strain>
        <tissue evidence="2">Leaves</tissue>
    </source>
</reference>
<dbReference type="EMBL" id="JAKUCV010003710">
    <property type="protein sequence ID" value="KAJ4837909.1"/>
    <property type="molecule type" value="Genomic_DNA"/>
</dbReference>
<dbReference type="AlphaFoldDB" id="A0A9Q0FWA1"/>
<proteinExistence type="predicted"/>
<reference evidence="2" key="2">
    <citation type="journal article" date="2023" name="Plants (Basel)">
        <title>Annotation of the Turnera subulata (Passifloraceae) Draft Genome Reveals the S-Locus Evolved after the Divergence of Turneroideae from Passifloroideae in a Stepwise Manner.</title>
        <authorList>
            <person name="Henning P.M."/>
            <person name="Roalson E.H."/>
            <person name="Mir W."/>
            <person name="McCubbin A.G."/>
            <person name="Shore J.S."/>
        </authorList>
    </citation>
    <scope>NUCLEOTIDE SEQUENCE</scope>
    <source>
        <strain evidence="2">F60SS</strain>
    </source>
</reference>
<feature type="region of interest" description="Disordered" evidence="1">
    <location>
        <begin position="1"/>
        <end position="78"/>
    </location>
</feature>
<dbReference type="GO" id="GO:0019210">
    <property type="term" value="F:kinase inhibitor activity"/>
    <property type="evidence" value="ECO:0007669"/>
    <property type="project" value="InterPro"/>
</dbReference>
<gene>
    <name evidence="2" type="ORF">Tsubulata_006570</name>
</gene>
<feature type="compositionally biased region" description="Polar residues" evidence="1">
    <location>
        <begin position="135"/>
        <end position="174"/>
    </location>
</feature>
<dbReference type="InterPro" id="IPR039620">
    <property type="entry name" value="BKI1/MAKR1/3/4"/>
</dbReference>
<sequence length="331" mass="36894">MDIQQQGSSREKVVEKCQEEKLKQEGKEGLPAKQQQQQVTAAASPASPPSASSSPSHEFSFTISVHSSSTPAPDKTKTPHNSFAIDLTPADDIFFHGHLLPLHLLSHLPVSPRSSINSLDSFTLPIRELLDDQRPNTGNCNNIRSSNEDGNINATNSFNNSHRSNYNQSNNGNETKGRSKPKSFSLFGWRKGSEVGGGEREEDRDKQKRKLRFDVSHLLKRYVRMVRPLLFFKGRRDHHNLQFQRQPYSFSDHLSWRNKRELRGRRGEYSAPASMRTSPTNSGLLVATATLPSTTSDSTMEELQAAIQAAIAHCKNSINAAADESIKCQSN</sequence>
<name>A0A9Q0FWA1_9ROSI</name>
<dbReference type="Proteomes" id="UP001141552">
    <property type="component" value="Unassembled WGS sequence"/>
</dbReference>
<evidence type="ECO:0000313" key="2">
    <source>
        <dbReference type="EMBL" id="KAJ4837909.1"/>
    </source>
</evidence>